<dbReference type="InterPro" id="IPR019278">
    <property type="entry name" value="DICT_dom"/>
</dbReference>
<protein>
    <submittedName>
        <fullName evidence="2">Sensor protein</fullName>
    </submittedName>
</protein>
<organism evidence="2 3">
    <name type="scientific">Natronosalvus rutilus</name>
    <dbReference type="NCBI Taxonomy" id="2953753"/>
    <lineage>
        <taxon>Archaea</taxon>
        <taxon>Methanobacteriati</taxon>
        <taxon>Methanobacteriota</taxon>
        <taxon>Stenosarchaea group</taxon>
        <taxon>Halobacteria</taxon>
        <taxon>Halobacteriales</taxon>
        <taxon>Natrialbaceae</taxon>
        <taxon>Natronosalvus</taxon>
    </lineage>
</organism>
<accession>A0A9E7SVY0</accession>
<evidence type="ECO:0000313" key="3">
    <source>
        <dbReference type="Proteomes" id="UP001056855"/>
    </source>
</evidence>
<dbReference type="PIRSF" id="PIRSF030471">
    <property type="entry name" value="STR_Vng0742h_prd"/>
    <property type="match status" value="1"/>
</dbReference>
<dbReference type="InterPro" id="IPR016954">
    <property type="entry name" value="Uncharacterised_Vng0742h"/>
</dbReference>
<dbReference type="Pfam" id="PF10069">
    <property type="entry name" value="DICT"/>
    <property type="match status" value="1"/>
</dbReference>
<name>A0A9E7SVY0_9EURY</name>
<evidence type="ECO:0000313" key="2">
    <source>
        <dbReference type="EMBL" id="UTF53456.1"/>
    </source>
</evidence>
<dbReference type="EMBL" id="CP100355">
    <property type="protein sequence ID" value="UTF53456.1"/>
    <property type="molecule type" value="Genomic_DNA"/>
</dbReference>
<dbReference type="AlphaFoldDB" id="A0A9E7SVY0"/>
<dbReference type="Proteomes" id="UP001056855">
    <property type="component" value="Chromosome"/>
</dbReference>
<gene>
    <name evidence="2" type="ORF">NGM29_17065</name>
</gene>
<dbReference type="KEGG" id="sawl:NGM29_17065"/>
<keyword evidence="3" id="KW-1185">Reference proteome</keyword>
<dbReference type="GeneID" id="73291793"/>
<feature type="domain" description="DICT" evidence="1">
    <location>
        <begin position="101"/>
        <end position="207"/>
    </location>
</feature>
<reference evidence="2" key="1">
    <citation type="submission" date="2022-06" db="EMBL/GenBank/DDBJ databases">
        <title>Diverse halophilic archaea isolated from saline environments.</title>
        <authorList>
            <person name="Cui H.-L."/>
        </authorList>
    </citation>
    <scope>NUCLEOTIDE SEQUENCE</scope>
    <source>
        <strain evidence="2">WLHS1</strain>
    </source>
</reference>
<evidence type="ECO:0000259" key="1">
    <source>
        <dbReference type="Pfam" id="PF10069"/>
    </source>
</evidence>
<sequence>MLDTYIEAVEEGRKWLTVYSHADSTDLSDRLAARNATVITRRLPPRGPPPFVTIHDGPTFVGAVSLETLEELLAPPVIRPTDRTGLSEGYRALLEVLEETLFTALDRRQLLATSREIEDRAFRVGRGTVRVGFQRLSAFEQQVPLYRRLGEETDLDIHVYGRPDWEPPLLENVRYHRDEEGVLEPFWCLAYDGGEDPMQACALVARERESGFLGFWTYDPDLVGEILEALESIG</sequence>
<dbReference type="RefSeq" id="WP_254157937.1">
    <property type="nucleotide sequence ID" value="NZ_CP100355.1"/>
</dbReference>
<proteinExistence type="predicted"/>